<proteinExistence type="predicted"/>
<name>X1MV76_9ZZZZ</name>
<accession>X1MV76</accession>
<comment type="caution">
    <text evidence="1">The sequence shown here is derived from an EMBL/GenBank/DDBJ whole genome shotgun (WGS) entry which is preliminary data.</text>
</comment>
<sequence>MQVWDESFYEEYLDEEEEDDWVYEILTLKLYPLILRYLYKDSRLHC</sequence>
<reference evidence="1" key="1">
    <citation type="journal article" date="2014" name="Front. Microbiol.">
        <title>High frequency of phylogenetically diverse reductive dehalogenase-homologous genes in deep subseafloor sedimentary metagenomes.</title>
        <authorList>
            <person name="Kawai M."/>
            <person name="Futagami T."/>
            <person name="Toyoda A."/>
            <person name="Takaki Y."/>
            <person name="Nishi S."/>
            <person name="Hori S."/>
            <person name="Arai W."/>
            <person name="Tsubouchi T."/>
            <person name="Morono Y."/>
            <person name="Uchiyama I."/>
            <person name="Ito T."/>
            <person name="Fujiyama A."/>
            <person name="Inagaki F."/>
            <person name="Takami H."/>
        </authorList>
    </citation>
    <scope>NUCLEOTIDE SEQUENCE</scope>
    <source>
        <strain evidence="1">Expedition CK06-06</strain>
    </source>
</reference>
<dbReference type="AlphaFoldDB" id="X1MV76"/>
<dbReference type="EMBL" id="BARV01032575">
    <property type="protein sequence ID" value="GAI35577.1"/>
    <property type="molecule type" value="Genomic_DNA"/>
</dbReference>
<organism evidence="1">
    <name type="scientific">marine sediment metagenome</name>
    <dbReference type="NCBI Taxonomy" id="412755"/>
    <lineage>
        <taxon>unclassified sequences</taxon>
        <taxon>metagenomes</taxon>
        <taxon>ecological metagenomes</taxon>
    </lineage>
</organism>
<gene>
    <name evidence="1" type="ORF">S06H3_51347</name>
</gene>
<protein>
    <submittedName>
        <fullName evidence="1">Uncharacterized protein</fullName>
    </submittedName>
</protein>
<evidence type="ECO:0000313" key="1">
    <source>
        <dbReference type="EMBL" id="GAI35577.1"/>
    </source>
</evidence>